<dbReference type="GO" id="GO:0015628">
    <property type="term" value="P:protein secretion by the type II secretion system"/>
    <property type="evidence" value="ECO:0007669"/>
    <property type="project" value="InterPro"/>
</dbReference>
<organism evidence="3 4">
    <name type="scientific">Ralstonia solanacearum K60</name>
    <dbReference type="NCBI Taxonomy" id="1091042"/>
    <lineage>
        <taxon>Bacteria</taxon>
        <taxon>Pseudomonadati</taxon>
        <taxon>Pseudomonadota</taxon>
        <taxon>Betaproteobacteria</taxon>
        <taxon>Burkholderiales</taxon>
        <taxon>Burkholderiaceae</taxon>
        <taxon>Ralstonia</taxon>
        <taxon>Ralstonia solanacearum species complex</taxon>
    </lineage>
</organism>
<dbReference type="EMBL" id="NCTK01000001">
    <property type="protein sequence ID" value="OYQ14067.1"/>
    <property type="molecule type" value="Genomic_DNA"/>
</dbReference>
<dbReference type="AlphaFoldDB" id="A0AAP7ZNW9"/>
<evidence type="ECO:0000256" key="2">
    <source>
        <dbReference type="SAM" id="Phobius"/>
    </source>
</evidence>
<name>A0AAP7ZNW9_RALSL</name>
<protein>
    <submittedName>
        <fullName evidence="3">Pilus assembly protein PilE</fullName>
    </submittedName>
</protein>
<keyword evidence="2" id="KW-0472">Membrane</keyword>
<keyword evidence="1" id="KW-0488">Methylation</keyword>
<dbReference type="InterPro" id="IPR031982">
    <property type="entry name" value="PilE-like"/>
</dbReference>
<accession>A0AAP7ZNW9</accession>
<dbReference type="GO" id="GO:0015627">
    <property type="term" value="C:type II protein secretion system complex"/>
    <property type="evidence" value="ECO:0007669"/>
    <property type="project" value="InterPro"/>
</dbReference>
<dbReference type="SUPFAM" id="SSF54523">
    <property type="entry name" value="Pili subunits"/>
    <property type="match status" value="1"/>
</dbReference>
<dbReference type="PROSITE" id="PS00409">
    <property type="entry name" value="PROKAR_NTER_METHYL"/>
    <property type="match status" value="1"/>
</dbReference>
<evidence type="ECO:0000256" key="1">
    <source>
        <dbReference type="ARBA" id="ARBA00022481"/>
    </source>
</evidence>
<reference evidence="3 4" key="1">
    <citation type="submission" date="2017-04" db="EMBL/GenBank/DDBJ databases">
        <title>Genome Announcement: Closed genomes of Ralstonia solanacearum strains K60, UW551, and UW700.</title>
        <authorList>
            <person name="Hayes M."/>
            <person name="Macintyre A.M."/>
            <person name="Allen C."/>
        </authorList>
    </citation>
    <scope>NUCLEOTIDE SEQUENCE [LARGE SCALE GENOMIC DNA]</scope>
    <source>
        <strain evidence="3 4">UW25</strain>
    </source>
</reference>
<dbReference type="GO" id="GO:0043683">
    <property type="term" value="P:type IV pilus assembly"/>
    <property type="evidence" value="ECO:0007669"/>
    <property type="project" value="InterPro"/>
</dbReference>
<dbReference type="Pfam" id="PF07963">
    <property type="entry name" value="N_methyl"/>
    <property type="match status" value="1"/>
</dbReference>
<dbReference type="InterPro" id="IPR045584">
    <property type="entry name" value="Pilin-like"/>
</dbReference>
<feature type="transmembrane region" description="Helical" evidence="2">
    <location>
        <begin position="21"/>
        <end position="39"/>
    </location>
</feature>
<dbReference type="InterPro" id="IPR000983">
    <property type="entry name" value="Bac_GSPG_pilin"/>
</dbReference>
<sequence length="146" mass="15264">MAGKLACRRARSARGFTLIELMIVAAIVAILAVLAYPSYVQYIVRSNRAAAESFMQEVAAAQERFLLDNRAYAPDLATLQYASSVPASVAANYQFSFSAVTTAPPAYTLNAVPTGSQASSDSACGTLGLSNTGNKTASGVAANCWK</sequence>
<evidence type="ECO:0000313" key="3">
    <source>
        <dbReference type="EMBL" id="OYQ14067.1"/>
    </source>
</evidence>
<dbReference type="PRINTS" id="PR00813">
    <property type="entry name" value="BCTERIALGSPG"/>
</dbReference>
<comment type="caution">
    <text evidence="3">The sequence shown here is derived from an EMBL/GenBank/DDBJ whole genome shotgun (WGS) entry which is preliminary data.</text>
</comment>
<keyword evidence="2" id="KW-1133">Transmembrane helix</keyword>
<keyword evidence="2" id="KW-0812">Transmembrane</keyword>
<proteinExistence type="predicted"/>
<gene>
    <name evidence="3" type="ORF">B7R77_12940</name>
</gene>
<dbReference type="Proteomes" id="UP000216164">
    <property type="component" value="Unassembled WGS sequence"/>
</dbReference>
<dbReference type="InterPro" id="IPR012902">
    <property type="entry name" value="N_methyl_site"/>
</dbReference>
<dbReference type="RefSeq" id="WP_043892421.1">
    <property type="nucleotide sequence ID" value="NZ_NCTK01000001.1"/>
</dbReference>
<dbReference type="NCBIfam" id="TIGR02532">
    <property type="entry name" value="IV_pilin_GFxxxE"/>
    <property type="match status" value="1"/>
</dbReference>
<dbReference type="Pfam" id="PF16732">
    <property type="entry name" value="ComP_DUS"/>
    <property type="match status" value="1"/>
</dbReference>
<dbReference type="Gene3D" id="3.30.700.10">
    <property type="entry name" value="Glycoprotein, Type 4 Pilin"/>
    <property type="match status" value="1"/>
</dbReference>
<evidence type="ECO:0000313" key="4">
    <source>
        <dbReference type="Proteomes" id="UP000216164"/>
    </source>
</evidence>